<dbReference type="Proteomes" id="UP000030765">
    <property type="component" value="Unassembled WGS sequence"/>
</dbReference>
<gene>
    <name evidence="1" type="ORF">ZHAS_00015742</name>
</gene>
<dbReference type="VEuPathDB" id="VectorBase:ASIC015742"/>
<organism evidence="1">
    <name type="scientific">Anopheles sinensis</name>
    <name type="common">Mosquito</name>
    <dbReference type="NCBI Taxonomy" id="74873"/>
    <lineage>
        <taxon>Eukaryota</taxon>
        <taxon>Metazoa</taxon>
        <taxon>Ecdysozoa</taxon>
        <taxon>Arthropoda</taxon>
        <taxon>Hexapoda</taxon>
        <taxon>Insecta</taxon>
        <taxon>Pterygota</taxon>
        <taxon>Neoptera</taxon>
        <taxon>Endopterygota</taxon>
        <taxon>Diptera</taxon>
        <taxon>Nematocera</taxon>
        <taxon>Culicoidea</taxon>
        <taxon>Culicidae</taxon>
        <taxon>Anophelinae</taxon>
        <taxon>Anopheles</taxon>
    </lineage>
</organism>
<name>A0A084WBV0_ANOSI</name>
<evidence type="ECO:0000313" key="2">
    <source>
        <dbReference type="EnsemblMetazoa" id="ASIC015742-PA"/>
    </source>
</evidence>
<accession>A0A084WBV0</accession>
<evidence type="ECO:0000313" key="3">
    <source>
        <dbReference type="Proteomes" id="UP000030765"/>
    </source>
</evidence>
<proteinExistence type="predicted"/>
<dbReference type="EnsemblMetazoa" id="ASIC015742-RA">
    <property type="protein sequence ID" value="ASIC015742-PA"/>
    <property type="gene ID" value="ASIC015742"/>
</dbReference>
<keyword evidence="3" id="KW-1185">Reference proteome</keyword>
<dbReference type="EMBL" id="KE525332">
    <property type="protein sequence ID" value="KFB47694.1"/>
    <property type="molecule type" value="Genomic_DNA"/>
</dbReference>
<dbReference type="AlphaFoldDB" id="A0A084WBV0"/>
<protein>
    <submittedName>
        <fullName evidence="1 2">Uncharacterized protein</fullName>
    </submittedName>
</protein>
<sequence length="51" mass="5721">MRVYHVDDSHPSPWPNPSIPARCGTRRISFIRGYAEGSLFTLEGAVYGSLR</sequence>
<reference evidence="2" key="2">
    <citation type="submission" date="2020-05" db="UniProtKB">
        <authorList>
            <consortium name="EnsemblMetazoa"/>
        </authorList>
    </citation>
    <scope>IDENTIFICATION</scope>
</reference>
<dbReference type="EMBL" id="ATLV01022466">
    <property type="status" value="NOT_ANNOTATED_CDS"/>
    <property type="molecule type" value="Genomic_DNA"/>
</dbReference>
<evidence type="ECO:0000313" key="1">
    <source>
        <dbReference type="EMBL" id="KFB47694.1"/>
    </source>
</evidence>
<reference evidence="1 3" key="1">
    <citation type="journal article" date="2014" name="BMC Genomics">
        <title>Genome sequence of Anopheles sinensis provides insight into genetics basis of mosquito competence for malaria parasites.</title>
        <authorList>
            <person name="Zhou D."/>
            <person name="Zhang D."/>
            <person name="Ding G."/>
            <person name="Shi L."/>
            <person name="Hou Q."/>
            <person name="Ye Y."/>
            <person name="Xu Y."/>
            <person name="Zhou H."/>
            <person name="Xiong C."/>
            <person name="Li S."/>
            <person name="Yu J."/>
            <person name="Hong S."/>
            <person name="Yu X."/>
            <person name="Zou P."/>
            <person name="Chen C."/>
            <person name="Chang X."/>
            <person name="Wang W."/>
            <person name="Lv Y."/>
            <person name="Sun Y."/>
            <person name="Ma L."/>
            <person name="Shen B."/>
            <person name="Zhu C."/>
        </authorList>
    </citation>
    <scope>NUCLEOTIDE SEQUENCE [LARGE SCALE GENOMIC DNA]</scope>
</reference>